<evidence type="ECO:0000256" key="2">
    <source>
        <dbReference type="SAM" id="SignalP"/>
    </source>
</evidence>
<accession>A0A147BV18</accession>
<dbReference type="InterPro" id="IPR002502">
    <property type="entry name" value="Amidase_domain"/>
</dbReference>
<feature type="signal peptide" evidence="2">
    <location>
        <begin position="1"/>
        <end position="19"/>
    </location>
</feature>
<dbReference type="EMBL" id="GEGO01000770">
    <property type="protein sequence ID" value="JAR94634.1"/>
    <property type="molecule type" value="Transcribed_RNA"/>
</dbReference>
<feature type="domain" description="Peptidoglycan recognition protein family" evidence="3">
    <location>
        <begin position="72"/>
        <end position="203"/>
    </location>
</feature>
<dbReference type="SMART" id="SM00701">
    <property type="entry name" value="PGRP"/>
    <property type="match status" value="1"/>
</dbReference>
<dbReference type="AlphaFoldDB" id="A0A147BV18"/>
<keyword evidence="2" id="KW-0732">Signal</keyword>
<organism evidence="4">
    <name type="scientific">Ixodes ricinus</name>
    <name type="common">Common tick</name>
    <name type="synonym">Acarus ricinus</name>
    <dbReference type="NCBI Taxonomy" id="34613"/>
    <lineage>
        <taxon>Eukaryota</taxon>
        <taxon>Metazoa</taxon>
        <taxon>Ecdysozoa</taxon>
        <taxon>Arthropoda</taxon>
        <taxon>Chelicerata</taxon>
        <taxon>Arachnida</taxon>
        <taxon>Acari</taxon>
        <taxon>Parasitiformes</taxon>
        <taxon>Ixodida</taxon>
        <taxon>Ixodoidea</taxon>
        <taxon>Ixodidae</taxon>
        <taxon>Ixodinae</taxon>
        <taxon>Ixodes</taxon>
    </lineage>
</organism>
<protein>
    <submittedName>
        <fullName evidence="4">Putative peptidoglycan recognition protein</fullName>
    </submittedName>
</protein>
<dbReference type="SUPFAM" id="SSF55846">
    <property type="entry name" value="N-acetylmuramoyl-L-alanine amidase-like"/>
    <property type="match status" value="1"/>
</dbReference>
<dbReference type="Pfam" id="PF01510">
    <property type="entry name" value="Amidase_2"/>
    <property type="match status" value="1"/>
</dbReference>
<evidence type="ECO:0000313" key="4">
    <source>
        <dbReference type="EMBL" id="JAR94634.1"/>
    </source>
</evidence>
<name>A0A147BV18_IXORI</name>
<feature type="chain" id="PRO_5007542949" evidence="2">
    <location>
        <begin position="20"/>
        <end position="217"/>
    </location>
</feature>
<comment type="similarity">
    <text evidence="1">Belongs to the N-acetylmuramoyl-L-alanine amidase 2 family.</text>
</comment>
<dbReference type="Gene3D" id="3.40.80.10">
    <property type="entry name" value="Peptidoglycan recognition protein-like"/>
    <property type="match status" value="1"/>
</dbReference>
<dbReference type="PANTHER" id="PTHR11022:SF41">
    <property type="entry name" value="PEPTIDOGLYCAN-RECOGNITION PROTEIN LC-RELATED"/>
    <property type="match status" value="1"/>
</dbReference>
<dbReference type="InterPro" id="IPR036505">
    <property type="entry name" value="Amidase/PGRP_sf"/>
</dbReference>
<dbReference type="InterPro" id="IPR015510">
    <property type="entry name" value="PGRP"/>
</dbReference>
<dbReference type="GO" id="GO:0009253">
    <property type="term" value="P:peptidoglycan catabolic process"/>
    <property type="evidence" value="ECO:0007669"/>
    <property type="project" value="InterPro"/>
</dbReference>
<evidence type="ECO:0000256" key="1">
    <source>
        <dbReference type="ARBA" id="ARBA00007553"/>
    </source>
</evidence>
<dbReference type="GO" id="GO:0008270">
    <property type="term" value="F:zinc ion binding"/>
    <property type="evidence" value="ECO:0007669"/>
    <property type="project" value="InterPro"/>
</dbReference>
<dbReference type="GO" id="GO:0008745">
    <property type="term" value="F:N-acetylmuramoyl-L-alanine amidase activity"/>
    <property type="evidence" value="ECO:0007669"/>
    <property type="project" value="InterPro"/>
</dbReference>
<evidence type="ECO:0000259" key="3">
    <source>
        <dbReference type="SMART" id="SM00701"/>
    </source>
</evidence>
<proteinExistence type="inferred from homology"/>
<dbReference type="InterPro" id="IPR006619">
    <property type="entry name" value="PGRP_domain_met/bac"/>
</dbReference>
<dbReference type="CDD" id="cd06583">
    <property type="entry name" value="PGRP"/>
    <property type="match status" value="1"/>
</dbReference>
<dbReference type="PANTHER" id="PTHR11022">
    <property type="entry name" value="PEPTIDOGLYCAN RECOGNITION PROTEIN"/>
    <property type="match status" value="1"/>
</dbReference>
<reference evidence="4" key="1">
    <citation type="journal article" date="2018" name="PLoS Negl. Trop. Dis.">
        <title>Sialome diversity of ticks revealed by RNAseq of single tick salivary glands.</title>
        <authorList>
            <person name="Perner J."/>
            <person name="Kropackova S."/>
            <person name="Kopacek P."/>
            <person name="Ribeiro J.M."/>
        </authorList>
    </citation>
    <scope>NUCLEOTIDE SEQUENCE</scope>
    <source>
        <strain evidence="4">Siblings of single egg batch collected in Ceske Budejovice</strain>
        <tissue evidence="4">Salivary glands</tissue>
    </source>
</reference>
<sequence>MSIRAAMLSFVLLILETTAGEGTLAATTAISECVRRQQTYVAQGATLTHNPERTRSDHYGLWYRKWEKCKGILFVSRWEWGARSPKANNSFNKNGGVPYLFYHHTQTEKCFTKENCAGIALMWQRVHQECQGWDDIAYNFLIGFKGLVLEGRGWDQMGAHTVGFNKESLSFGFVGDYSREVPDELMLQAARNLTQCGIQMVCMMFSLCEELRIIKTI</sequence>